<keyword evidence="7" id="KW-1185">Reference proteome</keyword>
<keyword evidence="4 5" id="KW-0472">Membrane</keyword>
<comment type="caution">
    <text evidence="6">The sequence shown here is derived from an EMBL/GenBank/DDBJ whole genome shotgun (WGS) entry which is preliminary data.</text>
</comment>
<proteinExistence type="predicted"/>
<evidence type="ECO:0000256" key="4">
    <source>
        <dbReference type="ARBA" id="ARBA00023136"/>
    </source>
</evidence>
<evidence type="ECO:0000256" key="1">
    <source>
        <dbReference type="ARBA" id="ARBA00004141"/>
    </source>
</evidence>
<dbReference type="AlphaFoldDB" id="A0A7C9KH07"/>
<feature type="transmembrane region" description="Helical" evidence="5">
    <location>
        <begin position="15"/>
        <end position="33"/>
    </location>
</feature>
<name>A0A7C9KH07_9SPHN</name>
<protein>
    <submittedName>
        <fullName evidence="6">DoxX family membrane protein</fullName>
    </submittedName>
</protein>
<keyword evidence="2 5" id="KW-0812">Transmembrane</keyword>
<evidence type="ECO:0000256" key="3">
    <source>
        <dbReference type="ARBA" id="ARBA00022989"/>
    </source>
</evidence>
<evidence type="ECO:0000313" key="7">
    <source>
        <dbReference type="Proteomes" id="UP000481327"/>
    </source>
</evidence>
<evidence type="ECO:0000256" key="5">
    <source>
        <dbReference type="SAM" id="Phobius"/>
    </source>
</evidence>
<dbReference type="InterPro" id="IPR032808">
    <property type="entry name" value="DoxX"/>
</dbReference>
<accession>A0A7C9KH07</accession>
<keyword evidence="3 5" id="KW-1133">Transmembrane helix</keyword>
<evidence type="ECO:0000313" key="6">
    <source>
        <dbReference type="EMBL" id="MQT16101.1"/>
    </source>
</evidence>
<dbReference type="OrthoDB" id="7064507at2"/>
<sequence length="112" mass="11810">MTPRLVAALLDWPPAWFLARLLLVSAYLFGAVVKLGDWPAAVAEQLRFGLHPPMVWAAVTIAVDLVGSLLVLSSRLVWLGAGMLGVLTLVAGIVVGGFGLVALLARRRDAGP</sequence>
<feature type="transmembrane region" description="Helical" evidence="5">
    <location>
        <begin position="78"/>
        <end position="105"/>
    </location>
</feature>
<dbReference type="GO" id="GO:0016020">
    <property type="term" value="C:membrane"/>
    <property type="evidence" value="ECO:0007669"/>
    <property type="project" value="UniProtKB-SubCell"/>
</dbReference>
<dbReference type="RefSeq" id="WP_152576535.1">
    <property type="nucleotide sequence ID" value="NZ_JAATJI010000001.1"/>
</dbReference>
<evidence type="ECO:0000256" key="2">
    <source>
        <dbReference type="ARBA" id="ARBA00022692"/>
    </source>
</evidence>
<comment type="subcellular location">
    <subcellularLocation>
        <location evidence="1">Membrane</location>
        <topology evidence="1">Multi-pass membrane protein</topology>
    </subcellularLocation>
</comment>
<dbReference type="Proteomes" id="UP000481327">
    <property type="component" value="Unassembled WGS sequence"/>
</dbReference>
<gene>
    <name evidence="6" type="ORF">F3168_02340</name>
</gene>
<feature type="transmembrane region" description="Helical" evidence="5">
    <location>
        <begin position="54"/>
        <end position="72"/>
    </location>
</feature>
<reference evidence="6 7" key="1">
    <citation type="submission" date="2019-09" db="EMBL/GenBank/DDBJ databases">
        <title>Polymorphobacter sp. isolated from a lake in China.</title>
        <authorList>
            <person name="Liu Z."/>
        </authorList>
    </citation>
    <scope>NUCLEOTIDE SEQUENCE [LARGE SCALE GENOMIC DNA]</scope>
    <source>
        <strain evidence="6 7">D40P</strain>
    </source>
</reference>
<dbReference type="Pfam" id="PF07681">
    <property type="entry name" value="DoxX"/>
    <property type="match status" value="1"/>
</dbReference>
<dbReference type="EMBL" id="WIOL01000001">
    <property type="protein sequence ID" value="MQT16101.1"/>
    <property type="molecule type" value="Genomic_DNA"/>
</dbReference>
<organism evidence="6 7">
    <name type="scientific">Sandarakinorhabdus fusca</name>
    <dbReference type="NCBI Taxonomy" id="1439888"/>
    <lineage>
        <taxon>Bacteria</taxon>
        <taxon>Pseudomonadati</taxon>
        <taxon>Pseudomonadota</taxon>
        <taxon>Alphaproteobacteria</taxon>
        <taxon>Sphingomonadales</taxon>
        <taxon>Sphingosinicellaceae</taxon>
        <taxon>Sandarakinorhabdus</taxon>
    </lineage>
</organism>